<dbReference type="Proteomes" id="UP000719766">
    <property type="component" value="Unassembled WGS sequence"/>
</dbReference>
<name>A0A9P7AC47_9AGAM</name>
<dbReference type="GeneID" id="64602824"/>
<feature type="transmembrane region" description="Helical" evidence="1">
    <location>
        <begin position="571"/>
        <end position="590"/>
    </location>
</feature>
<dbReference type="RefSeq" id="XP_041153684.1">
    <property type="nucleotide sequence ID" value="XM_041309060.1"/>
</dbReference>
<keyword evidence="1" id="KW-0472">Membrane</keyword>
<protein>
    <submittedName>
        <fullName evidence="2">Uncharacterized protein</fullName>
    </submittedName>
</protein>
<feature type="transmembrane region" description="Helical" evidence="1">
    <location>
        <begin position="678"/>
        <end position="699"/>
    </location>
</feature>
<comment type="caution">
    <text evidence="2">The sequence shown here is derived from an EMBL/GenBank/DDBJ whole genome shotgun (WGS) entry which is preliminary data.</text>
</comment>
<proteinExistence type="predicted"/>
<dbReference type="EMBL" id="JABBWE010000096">
    <property type="protein sequence ID" value="KAG1786222.1"/>
    <property type="molecule type" value="Genomic_DNA"/>
</dbReference>
<accession>A0A9P7AC47</accession>
<evidence type="ECO:0000313" key="2">
    <source>
        <dbReference type="EMBL" id="KAG1786222.1"/>
    </source>
</evidence>
<dbReference type="AlphaFoldDB" id="A0A9P7AC47"/>
<gene>
    <name evidence="2" type="ORF">HD556DRAFT_1507596</name>
</gene>
<keyword evidence="1" id="KW-0812">Transmembrane</keyword>
<reference evidence="2" key="1">
    <citation type="journal article" date="2020" name="New Phytol.">
        <title>Comparative genomics reveals dynamic genome evolution in host specialist ectomycorrhizal fungi.</title>
        <authorList>
            <person name="Lofgren L.A."/>
            <person name="Nguyen N.H."/>
            <person name="Vilgalys R."/>
            <person name="Ruytinx J."/>
            <person name="Liao H.L."/>
            <person name="Branco S."/>
            <person name="Kuo A."/>
            <person name="LaButti K."/>
            <person name="Lipzen A."/>
            <person name="Andreopoulos W."/>
            <person name="Pangilinan J."/>
            <person name="Riley R."/>
            <person name="Hundley H."/>
            <person name="Na H."/>
            <person name="Barry K."/>
            <person name="Grigoriev I.V."/>
            <person name="Stajich J.E."/>
            <person name="Kennedy P.G."/>
        </authorList>
    </citation>
    <scope>NUCLEOTIDE SEQUENCE</scope>
    <source>
        <strain evidence="2">S12</strain>
    </source>
</reference>
<evidence type="ECO:0000256" key="1">
    <source>
        <dbReference type="SAM" id="Phobius"/>
    </source>
</evidence>
<evidence type="ECO:0000313" key="3">
    <source>
        <dbReference type="Proteomes" id="UP000719766"/>
    </source>
</evidence>
<feature type="transmembrane region" description="Helical" evidence="1">
    <location>
        <begin position="597"/>
        <end position="619"/>
    </location>
</feature>
<organism evidence="2 3">
    <name type="scientific">Suillus plorans</name>
    <dbReference type="NCBI Taxonomy" id="116603"/>
    <lineage>
        <taxon>Eukaryota</taxon>
        <taxon>Fungi</taxon>
        <taxon>Dikarya</taxon>
        <taxon>Basidiomycota</taxon>
        <taxon>Agaricomycotina</taxon>
        <taxon>Agaricomycetes</taxon>
        <taxon>Agaricomycetidae</taxon>
        <taxon>Boletales</taxon>
        <taxon>Suillineae</taxon>
        <taxon>Suillaceae</taxon>
        <taxon>Suillus</taxon>
    </lineage>
</organism>
<feature type="transmembrane region" description="Helical" evidence="1">
    <location>
        <begin position="639"/>
        <end position="666"/>
    </location>
</feature>
<keyword evidence="1" id="KW-1133">Transmembrane helix</keyword>
<dbReference type="OrthoDB" id="2666865at2759"/>
<keyword evidence="3" id="KW-1185">Reference proteome</keyword>
<sequence>MRNNSEARTALACLSEVVDTLIPKCTNGGALAWANGDTNDIVEHEMQSAAAAIEAATRRSQKLPQSLSKKSSHKAKAQACEHLNQGTNYIIITARQPACLSLFAPNLKIDNRHSITAESLMMSRVTQTASRGPLAMKDGKVLTQVDFWLNAVRLSVDCCWWLTQVVQRHDQSVTRPPPSRCRVASKLRVVTRNITNNVQLVARPPPSRCRVASKLRVVARNIVNNVQSILWSKADSVNQQIELLKCSVPIWPTQLRRYTEIPPLEPHRYDYNVEKMQIDPVRLGVQGDWDEIIHPSGAMYHYNARMKTYAEMNMSTCSDQQLQRLESWINASRNKLDRKQWLLVVEPISVGGREIYPYYYVVLEDRMIAWIEPVDGYLLFQECTTAWHWNHKRLELEAQFWKNVEYFPHGIEVRLSEVKALRVQLNWYRRNIEALAIEQSTAAALFWTLDQMKEMAAELATTEELAGPAGIMEQPSVAICGKIMHMLRHHEYLNHHGRPEARLMRTHSLTKRRNNLANSPFMASAEIVMLWTPIVALKQLRDIYVDGIVNGIDIRGFTEDFNAQSKAQTTVASVILAVNASILAVPGLGAPSPIKTLCSISFILSVFCIVACTMAQHFGYRLRSLDFAVYYLQGKMAGLAILASIPSFLYLTSLAFAILGFLAGIFTGEFRLALSARIMCGLALVVGTGLTIPLMMASFGHPGLSR</sequence>